<name>A0A415SP77_9BACT</name>
<evidence type="ECO:0000259" key="6">
    <source>
        <dbReference type="Pfam" id="PF13248"/>
    </source>
</evidence>
<feature type="transmembrane region" description="Helical" evidence="5">
    <location>
        <begin position="113"/>
        <end position="136"/>
    </location>
</feature>
<dbReference type="GO" id="GO:0016020">
    <property type="term" value="C:membrane"/>
    <property type="evidence" value="ECO:0007669"/>
    <property type="project" value="UniProtKB-SubCell"/>
</dbReference>
<evidence type="ECO:0000256" key="4">
    <source>
        <dbReference type="ARBA" id="ARBA00023136"/>
    </source>
</evidence>
<reference evidence="7 8" key="1">
    <citation type="submission" date="2018-08" db="EMBL/GenBank/DDBJ databases">
        <title>A genome reference for cultivated species of the human gut microbiota.</title>
        <authorList>
            <person name="Zou Y."/>
            <person name="Xue W."/>
            <person name="Luo G."/>
        </authorList>
    </citation>
    <scope>NUCLEOTIDE SEQUENCE [LARGE SCALE GENOMIC DNA]</scope>
    <source>
        <strain evidence="7 8">AF31-28B-AC</strain>
    </source>
</reference>
<evidence type="ECO:0000313" key="7">
    <source>
        <dbReference type="EMBL" id="RHM90838.1"/>
    </source>
</evidence>
<dbReference type="InterPro" id="IPR051423">
    <property type="entry name" value="CD225/Dispanin"/>
</dbReference>
<keyword evidence="3 5" id="KW-1133">Transmembrane helix</keyword>
<dbReference type="Pfam" id="PF04505">
    <property type="entry name" value="CD225"/>
    <property type="match status" value="1"/>
</dbReference>
<gene>
    <name evidence="7" type="ORF">DWZ34_17750</name>
</gene>
<feature type="transmembrane region" description="Helical" evidence="5">
    <location>
        <begin position="60"/>
        <end position="85"/>
    </location>
</feature>
<dbReference type="AlphaFoldDB" id="A0A415SP77"/>
<evidence type="ECO:0000256" key="3">
    <source>
        <dbReference type="ARBA" id="ARBA00022989"/>
    </source>
</evidence>
<dbReference type="Pfam" id="PF13248">
    <property type="entry name" value="Zn_ribbon_3"/>
    <property type="match status" value="1"/>
</dbReference>
<sequence>MSLIKCDICGQTVSDKAITCPHCGNVIVKSQYKDRVRYRDYIKSPIPETLRPKSYLIHSVLLGLSSLILFTIWCLPFAIVSFIYANKVDRLWENGDIDGAYYASRSAYKWYSIGWWIGILSWLLIILLLLLFIVGLTD</sequence>
<keyword evidence="2 5" id="KW-0812">Transmembrane</keyword>
<dbReference type="InterPro" id="IPR059113">
    <property type="entry name" value="Znf_ribbon"/>
</dbReference>
<comment type="subcellular location">
    <subcellularLocation>
        <location evidence="1">Membrane</location>
    </subcellularLocation>
</comment>
<dbReference type="InterPro" id="IPR007593">
    <property type="entry name" value="CD225/Dispanin_fam"/>
</dbReference>
<organism evidence="7 8">
    <name type="scientific">Phocaeicola plebeius</name>
    <dbReference type="NCBI Taxonomy" id="310297"/>
    <lineage>
        <taxon>Bacteria</taxon>
        <taxon>Pseudomonadati</taxon>
        <taxon>Bacteroidota</taxon>
        <taxon>Bacteroidia</taxon>
        <taxon>Bacteroidales</taxon>
        <taxon>Bacteroidaceae</taxon>
        <taxon>Phocaeicola</taxon>
    </lineage>
</organism>
<dbReference type="EMBL" id="QRQK01000068">
    <property type="protein sequence ID" value="RHM90838.1"/>
    <property type="molecule type" value="Genomic_DNA"/>
</dbReference>
<evidence type="ECO:0000256" key="2">
    <source>
        <dbReference type="ARBA" id="ARBA00022692"/>
    </source>
</evidence>
<protein>
    <recommendedName>
        <fullName evidence="6">Putative zinc-ribbon domain-containing protein</fullName>
    </recommendedName>
</protein>
<proteinExistence type="predicted"/>
<feature type="domain" description="Putative zinc-ribbon" evidence="6">
    <location>
        <begin position="3"/>
        <end position="27"/>
    </location>
</feature>
<dbReference type="PANTHER" id="PTHR14948:SF44">
    <property type="entry name" value="PROLINE-RICH TRANSMEMBRANE PROTEIN 1-LIKE"/>
    <property type="match status" value="1"/>
</dbReference>
<evidence type="ECO:0000256" key="5">
    <source>
        <dbReference type="SAM" id="Phobius"/>
    </source>
</evidence>
<accession>A0A415SP77</accession>
<dbReference type="PANTHER" id="PTHR14948">
    <property type="entry name" value="NG5"/>
    <property type="match status" value="1"/>
</dbReference>
<dbReference type="RefSeq" id="WP_118495028.1">
    <property type="nucleotide sequence ID" value="NZ_QRQK01000068.1"/>
</dbReference>
<keyword evidence="4 5" id="KW-0472">Membrane</keyword>
<dbReference type="Proteomes" id="UP000285109">
    <property type="component" value="Unassembled WGS sequence"/>
</dbReference>
<evidence type="ECO:0000256" key="1">
    <source>
        <dbReference type="ARBA" id="ARBA00004370"/>
    </source>
</evidence>
<evidence type="ECO:0000313" key="8">
    <source>
        <dbReference type="Proteomes" id="UP000285109"/>
    </source>
</evidence>
<comment type="caution">
    <text evidence="7">The sequence shown here is derived from an EMBL/GenBank/DDBJ whole genome shotgun (WGS) entry which is preliminary data.</text>
</comment>